<comment type="caution">
    <text evidence="5">The sequence shown here is derived from an EMBL/GenBank/DDBJ whole genome shotgun (WGS) entry which is preliminary data.</text>
</comment>
<dbReference type="InterPro" id="IPR046335">
    <property type="entry name" value="LacI/GalR-like_sensor"/>
</dbReference>
<keyword evidence="1" id="KW-0805">Transcription regulation</keyword>
<evidence type="ECO:0000256" key="1">
    <source>
        <dbReference type="ARBA" id="ARBA00023015"/>
    </source>
</evidence>
<accession>A0ABS9J8Y0</accession>
<dbReference type="CDD" id="cd06267">
    <property type="entry name" value="PBP1_LacI_sugar_binding-like"/>
    <property type="match status" value="1"/>
</dbReference>
<feature type="domain" description="HTH lacI-type" evidence="4">
    <location>
        <begin position="9"/>
        <end position="63"/>
    </location>
</feature>
<dbReference type="Gene3D" id="1.10.260.40">
    <property type="entry name" value="lambda repressor-like DNA-binding domains"/>
    <property type="match status" value="1"/>
</dbReference>
<keyword evidence="3" id="KW-0804">Transcription</keyword>
<dbReference type="Pfam" id="PF13377">
    <property type="entry name" value="Peripla_BP_3"/>
    <property type="match status" value="1"/>
</dbReference>
<evidence type="ECO:0000313" key="5">
    <source>
        <dbReference type="EMBL" id="MCG0062008.1"/>
    </source>
</evidence>
<keyword evidence="6" id="KW-1185">Reference proteome</keyword>
<dbReference type="InterPro" id="IPR010982">
    <property type="entry name" value="Lambda_DNA-bd_dom_sf"/>
</dbReference>
<dbReference type="PANTHER" id="PTHR30146">
    <property type="entry name" value="LACI-RELATED TRANSCRIPTIONAL REPRESSOR"/>
    <property type="match status" value="1"/>
</dbReference>
<evidence type="ECO:0000259" key="4">
    <source>
        <dbReference type="PROSITE" id="PS50932"/>
    </source>
</evidence>
<organism evidence="5 6">
    <name type="scientific">Streptomyces tricolor</name>
    <dbReference type="NCBI Taxonomy" id="68277"/>
    <lineage>
        <taxon>Bacteria</taxon>
        <taxon>Bacillati</taxon>
        <taxon>Actinomycetota</taxon>
        <taxon>Actinomycetes</taxon>
        <taxon>Kitasatosporales</taxon>
        <taxon>Streptomycetaceae</taxon>
        <taxon>Streptomyces</taxon>
        <taxon>Streptomyces violaceoruber group</taxon>
    </lineage>
</organism>
<protein>
    <submittedName>
        <fullName evidence="5">LacI family transcriptional regulator</fullName>
    </submittedName>
</protein>
<dbReference type="PROSITE" id="PS00356">
    <property type="entry name" value="HTH_LACI_1"/>
    <property type="match status" value="1"/>
</dbReference>
<proteinExistence type="predicted"/>
<dbReference type="Pfam" id="PF00356">
    <property type="entry name" value="LacI"/>
    <property type="match status" value="1"/>
</dbReference>
<evidence type="ECO:0000313" key="6">
    <source>
        <dbReference type="Proteomes" id="UP001299012"/>
    </source>
</evidence>
<dbReference type="SUPFAM" id="SSF53822">
    <property type="entry name" value="Periplasmic binding protein-like I"/>
    <property type="match status" value="1"/>
</dbReference>
<dbReference type="RefSeq" id="WP_086698611.1">
    <property type="nucleotide sequence ID" value="NZ_JAKKZF010000004.1"/>
</dbReference>
<dbReference type="Gene3D" id="3.40.50.2300">
    <property type="match status" value="2"/>
</dbReference>
<keyword evidence="2" id="KW-0238">DNA-binding</keyword>
<dbReference type="Proteomes" id="UP001299012">
    <property type="component" value="Unassembled WGS sequence"/>
</dbReference>
<dbReference type="PROSITE" id="PS50932">
    <property type="entry name" value="HTH_LACI_2"/>
    <property type="match status" value="1"/>
</dbReference>
<dbReference type="InterPro" id="IPR028082">
    <property type="entry name" value="Peripla_BP_I"/>
</dbReference>
<dbReference type="PANTHER" id="PTHR30146:SF109">
    <property type="entry name" value="HTH-TYPE TRANSCRIPTIONAL REGULATOR GALS"/>
    <property type="match status" value="1"/>
</dbReference>
<dbReference type="SUPFAM" id="SSF47413">
    <property type="entry name" value="lambda repressor-like DNA-binding domains"/>
    <property type="match status" value="1"/>
</dbReference>
<dbReference type="EMBL" id="JAKKZF010000004">
    <property type="protein sequence ID" value="MCG0062008.1"/>
    <property type="molecule type" value="Genomic_DNA"/>
</dbReference>
<dbReference type="InterPro" id="IPR000843">
    <property type="entry name" value="HTH_LacI"/>
</dbReference>
<name>A0ABS9J8Y0_9ACTN</name>
<gene>
    <name evidence="5" type="ORF">L0F81_01690</name>
</gene>
<dbReference type="SMART" id="SM00354">
    <property type="entry name" value="HTH_LACI"/>
    <property type="match status" value="1"/>
</dbReference>
<evidence type="ECO:0000256" key="2">
    <source>
        <dbReference type="ARBA" id="ARBA00023125"/>
    </source>
</evidence>
<sequence>MGKRRPGTPTLEEVAAHAGVGRGTVSRVVNNEAGVKESTRRVVQQAIAELGYVPNLAARSLAGRRADAVALVMTEPDWRMFAEPFFSEIVTSLGDALTDTGMQLLLTLVRSDPERRRFLEYARGGRVDGVLLMSVHADDPLPDMLAEARLPTVLLGRRSADEHVSYVDADNVGGARSAVAHLLESGRRTIATITGPLDMYVAQCRLRGYREALAQAGLEALPSWVAEGDFTEESGRRAMERLIERHPEIDGVLAASDTTAAGALQALRAAGRRVPEDVAVIGFDDFPLAERTQPRLTTVRQPLEEIGRAMVRLLLEEVEESSVAWRHVILRTELVVRDSA</sequence>
<evidence type="ECO:0000256" key="3">
    <source>
        <dbReference type="ARBA" id="ARBA00023163"/>
    </source>
</evidence>
<dbReference type="CDD" id="cd01392">
    <property type="entry name" value="HTH_LacI"/>
    <property type="match status" value="1"/>
</dbReference>
<reference evidence="5 6" key="1">
    <citation type="submission" date="2022-01" db="EMBL/GenBank/DDBJ databases">
        <title>Draft Genome Sequences of Seven Type Strains of the Genus Streptomyces.</title>
        <authorList>
            <person name="Aziz S."/>
            <person name="Coretto E."/>
            <person name="Chronakova A."/>
            <person name="Sproer C."/>
            <person name="Huber K."/>
            <person name="Nouioui I."/>
            <person name="Gross H."/>
        </authorList>
    </citation>
    <scope>NUCLEOTIDE SEQUENCE [LARGE SCALE GENOMIC DNA]</scope>
    <source>
        <strain evidence="5 6">DSM 41685</strain>
    </source>
</reference>